<sequence>MGEPTTTTVIPQPGEFISKGGNNYFVIQGPPAPSAKWTFTHGLVLGQLSFILLAVIFTRFFIFSESIVTTTAGSSGNKSSKSQKKPLLRNKKSPKELTTSINGTINNTTMMGTANGLDGGEGTATKDEAILSSILEKTYYDVEKHPAESLDWFNVLLAQFICQIRHDALDNENIYHSLNEAFSSKTNTLDYLSDITIDEINIGDDYPIFSNCRIRYNEDGRLESKIDLDVSDTFTLGVSTKLLINHPKALSAALPIKLSVSIVRFSACLTMSFINTSDELVQQHEAKKNGKGTEHKTDEKDSSIALMISFSPEFRLEFDIKSLIGSRAKLENVPRLKSIIENVLRNWFVERCIEPSFQLIKLPALWSSKKSSATTNSTTGSGAATEEEDN</sequence>
<gene>
    <name evidence="1" type="ORF">Amon02_000868100</name>
</gene>
<comment type="caution">
    <text evidence="1">The sequence shown here is derived from an EMBL/GenBank/DDBJ whole genome shotgun (WGS) entry which is preliminary data.</text>
</comment>
<protein>
    <submittedName>
        <fullName evidence="1">Unnamed protein product</fullName>
    </submittedName>
</protein>
<accession>A0ACB5TKV2</accession>
<dbReference type="EMBL" id="BSXS01007796">
    <property type="protein sequence ID" value="GME90318.1"/>
    <property type="molecule type" value="Genomic_DNA"/>
</dbReference>
<evidence type="ECO:0000313" key="2">
    <source>
        <dbReference type="Proteomes" id="UP001165064"/>
    </source>
</evidence>
<keyword evidence="2" id="KW-1185">Reference proteome</keyword>
<proteinExistence type="predicted"/>
<reference evidence="1" key="1">
    <citation type="submission" date="2023-04" db="EMBL/GenBank/DDBJ databases">
        <title>Ambrosiozyma monospora NBRC 10751.</title>
        <authorList>
            <person name="Ichikawa N."/>
            <person name="Sato H."/>
            <person name="Tonouchi N."/>
        </authorList>
    </citation>
    <scope>NUCLEOTIDE SEQUENCE</scope>
    <source>
        <strain evidence="1">NBRC 10751</strain>
    </source>
</reference>
<organism evidence="1 2">
    <name type="scientific">Ambrosiozyma monospora</name>
    <name type="common">Yeast</name>
    <name type="synonym">Endomycopsis monosporus</name>
    <dbReference type="NCBI Taxonomy" id="43982"/>
    <lineage>
        <taxon>Eukaryota</taxon>
        <taxon>Fungi</taxon>
        <taxon>Dikarya</taxon>
        <taxon>Ascomycota</taxon>
        <taxon>Saccharomycotina</taxon>
        <taxon>Pichiomycetes</taxon>
        <taxon>Pichiales</taxon>
        <taxon>Pichiaceae</taxon>
        <taxon>Ambrosiozyma</taxon>
    </lineage>
</organism>
<dbReference type="Proteomes" id="UP001165064">
    <property type="component" value="Unassembled WGS sequence"/>
</dbReference>
<evidence type="ECO:0000313" key="1">
    <source>
        <dbReference type="EMBL" id="GME90318.1"/>
    </source>
</evidence>
<name>A0ACB5TKV2_AMBMO</name>